<dbReference type="EMBL" id="CAJNOJ010000384">
    <property type="protein sequence ID" value="CAF1426983.1"/>
    <property type="molecule type" value="Genomic_DNA"/>
</dbReference>
<dbReference type="InterPro" id="IPR036779">
    <property type="entry name" value="LysM_dom_sf"/>
</dbReference>
<accession>A0A815L3G0</accession>
<dbReference type="AlphaFoldDB" id="A0A815L3G0"/>
<sequence>MKAGDTLWALSKRYDIPPDEILAANPDVVQIAYPKSDGYPTKHNSATEDQGIYEDPITFATNKRELDIGTMIYVPFLRKYFIMEDLCESAVRAWDQGQYTC</sequence>
<dbReference type="Proteomes" id="UP000663828">
    <property type="component" value="Unassembled WGS sequence"/>
</dbReference>
<gene>
    <name evidence="3" type="ORF">EDS130_LOCUS37933</name>
    <name evidence="2" type="ORF">XAT740_LOCUS34175</name>
</gene>
<dbReference type="InterPro" id="IPR018392">
    <property type="entry name" value="LysM"/>
</dbReference>
<evidence type="ECO:0000313" key="2">
    <source>
        <dbReference type="EMBL" id="CAF1401659.1"/>
    </source>
</evidence>
<feature type="domain" description="LysM" evidence="1">
    <location>
        <begin position="2"/>
        <end position="25"/>
    </location>
</feature>
<dbReference type="CDD" id="cd00118">
    <property type="entry name" value="LysM"/>
    <property type="match status" value="1"/>
</dbReference>
<reference evidence="2" key="1">
    <citation type="submission" date="2021-02" db="EMBL/GenBank/DDBJ databases">
        <authorList>
            <person name="Nowell W R."/>
        </authorList>
    </citation>
    <scope>NUCLEOTIDE SEQUENCE</scope>
</reference>
<dbReference type="OrthoDB" id="5332384at2759"/>
<protein>
    <recommendedName>
        <fullName evidence="1">LysM domain-containing protein</fullName>
    </recommendedName>
</protein>
<dbReference type="Proteomes" id="UP000663852">
    <property type="component" value="Unassembled WGS sequence"/>
</dbReference>
<dbReference type="Gene3D" id="3.10.350.10">
    <property type="entry name" value="LysM domain"/>
    <property type="match status" value="1"/>
</dbReference>
<comment type="caution">
    <text evidence="2">The sequence shown here is derived from an EMBL/GenBank/DDBJ whole genome shotgun (WGS) entry which is preliminary data.</text>
</comment>
<name>A0A815L3G0_ADIRI</name>
<keyword evidence="4" id="KW-1185">Reference proteome</keyword>
<organism evidence="2 4">
    <name type="scientific">Adineta ricciae</name>
    <name type="common">Rotifer</name>
    <dbReference type="NCBI Taxonomy" id="249248"/>
    <lineage>
        <taxon>Eukaryota</taxon>
        <taxon>Metazoa</taxon>
        <taxon>Spiralia</taxon>
        <taxon>Gnathifera</taxon>
        <taxon>Rotifera</taxon>
        <taxon>Eurotatoria</taxon>
        <taxon>Bdelloidea</taxon>
        <taxon>Adinetida</taxon>
        <taxon>Adinetidae</taxon>
        <taxon>Adineta</taxon>
    </lineage>
</organism>
<dbReference type="Pfam" id="PF01476">
    <property type="entry name" value="LysM"/>
    <property type="match status" value="1"/>
</dbReference>
<dbReference type="EMBL" id="CAJNOR010003318">
    <property type="protein sequence ID" value="CAF1401659.1"/>
    <property type="molecule type" value="Genomic_DNA"/>
</dbReference>
<evidence type="ECO:0000259" key="1">
    <source>
        <dbReference type="Pfam" id="PF01476"/>
    </source>
</evidence>
<proteinExistence type="predicted"/>
<evidence type="ECO:0000313" key="3">
    <source>
        <dbReference type="EMBL" id="CAF1426983.1"/>
    </source>
</evidence>
<evidence type="ECO:0000313" key="4">
    <source>
        <dbReference type="Proteomes" id="UP000663828"/>
    </source>
</evidence>